<dbReference type="Proteomes" id="UP000018040">
    <property type="component" value="Unassembled WGS sequence"/>
</dbReference>
<name>V6TUW8_GIAIN</name>
<sequence>MLMTLEGFNIITEKVIVLLYRDNFMMLDTSALL</sequence>
<comment type="caution">
    <text evidence="1">The sequence shown here is derived from an EMBL/GenBank/DDBJ whole genome shotgun (WGS) entry which is preliminary data.</text>
</comment>
<protein>
    <submittedName>
        <fullName evidence="1">Papain-like cysteine protease</fullName>
    </submittedName>
</protein>
<evidence type="ECO:0000313" key="1">
    <source>
        <dbReference type="EMBL" id="ESU40800.1"/>
    </source>
</evidence>
<dbReference type="GO" id="GO:0006508">
    <property type="term" value="P:proteolysis"/>
    <property type="evidence" value="ECO:0007669"/>
    <property type="project" value="UniProtKB-KW"/>
</dbReference>
<accession>V6TUW8</accession>
<reference evidence="2" key="1">
    <citation type="submission" date="2012-02" db="EMBL/GenBank/DDBJ databases">
        <title>Genome sequencing of Giardia lamblia Genotypes A2 and B isolates (DH and GS) and comparative analysis with the genomes of Genotypes A1 and E (WB and Pig).</title>
        <authorList>
            <person name="Adam R."/>
            <person name="Dahlstrom E."/>
            <person name="Martens C."/>
            <person name="Bruno D."/>
            <person name="Barbian K."/>
            <person name="Porcella S.F."/>
            <person name="Nash T."/>
        </authorList>
    </citation>
    <scope>NUCLEOTIDE SEQUENCE</scope>
    <source>
        <strain evidence="2">GS</strain>
    </source>
</reference>
<proteinExistence type="predicted"/>
<dbReference type="GO" id="GO:0008233">
    <property type="term" value="F:peptidase activity"/>
    <property type="evidence" value="ECO:0007669"/>
    <property type="project" value="UniProtKB-KW"/>
</dbReference>
<keyword evidence="1" id="KW-0378">Hydrolase</keyword>
<dbReference type="AlphaFoldDB" id="V6TUW8"/>
<evidence type="ECO:0000313" key="2">
    <source>
        <dbReference type="Proteomes" id="UP000018040"/>
    </source>
</evidence>
<reference evidence="1 2" key="2">
    <citation type="journal article" date="2013" name="Genome Biol. Evol.">
        <title>Genome sequencing of Giardia lamblia genotypes A2 and B isolates (DH and GS) and comparative analysis with the genomes of genotypes A1 and E (WB and Pig).</title>
        <authorList>
            <person name="Adam R.D."/>
            <person name="Dahlstrom E.W."/>
            <person name="Martens C.A."/>
            <person name="Bruno D.P."/>
            <person name="Barbian K.D."/>
            <person name="Ricklefs S.M."/>
            <person name="Hernandez M.M."/>
            <person name="Narla N.P."/>
            <person name="Patel R.B."/>
            <person name="Porcella S.F."/>
            <person name="Nash T.E."/>
        </authorList>
    </citation>
    <scope>NUCLEOTIDE SEQUENCE [LARGE SCALE GENOMIC DNA]</scope>
    <source>
        <strain evidence="1 2">GS</strain>
    </source>
</reference>
<dbReference type="EMBL" id="AHHH01000173">
    <property type="protein sequence ID" value="ESU40800.1"/>
    <property type="molecule type" value="Genomic_DNA"/>
</dbReference>
<organism evidence="1 2">
    <name type="scientific">Giardia intestinalis</name>
    <name type="common">Giardia lamblia</name>
    <dbReference type="NCBI Taxonomy" id="5741"/>
    <lineage>
        <taxon>Eukaryota</taxon>
        <taxon>Metamonada</taxon>
        <taxon>Diplomonadida</taxon>
        <taxon>Hexamitidae</taxon>
        <taxon>Giardiinae</taxon>
        <taxon>Giardia</taxon>
    </lineage>
</organism>
<gene>
    <name evidence="1" type="ORF">GSB_154913</name>
</gene>
<keyword evidence="1" id="KW-0645">Protease</keyword>